<gene>
    <name evidence="2" type="ORF">SAMN05216559_0159</name>
</gene>
<proteinExistence type="predicted"/>
<name>A0A1I6K573_9EURY</name>
<keyword evidence="1" id="KW-1133">Transmembrane helix</keyword>
<keyword evidence="1" id="KW-0472">Membrane</keyword>
<keyword evidence="3" id="KW-1185">Reference proteome</keyword>
<feature type="transmembrane region" description="Helical" evidence="1">
    <location>
        <begin position="19"/>
        <end position="39"/>
    </location>
</feature>
<protein>
    <submittedName>
        <fullName evidence="2">Uncharacterized protein</fullName>
    </submittedName>
</protein>
<evidence type="ECO:0000313" key="3">
    <source>
        <dbReference type="Proteomes" id="UP000199062"/>
    </source>
</evidence>
<accession>A0A1I6K573</accession>
<dbReference type="EMBL" id="FOZK01000001">
    <property type="protein sequence ID" value="SFR85980.1"/>
    <property type="molecule type" value="Genomic_DNA"/>
</dbReference>
<dbReference type="AlphaFoldDB" id="A0A1I6K573"/>
<feature type="transmembrane region" description="Helical" evidence="1">
    <location>
        <begin position="44"/>
        <end position="66"/>
    </location>
</feature>
<organism evidence="2 3">
    <name type="scientific">Halomicrobium zhouii</name>
    <dbReference type="NCBI Taxonomy" id="767519"/>
    <lineage>
        <taxon>Archaea</taxon>
        <taxon>Methanobacteriati</taxon>
        <taxon>Methanobacteriota</taxon>
        <taxon>Stenosarchaea group</taxon>
        <taxon>Halobacteria</taxon>
        <taxon>Halobacteriales</taxon>
        <taxon>Haloarculaceae</taxon>
        <taxon>Halomicrobium</taxon>
    </lineage>
</organism>
<dbReference type="RefSeq" id="WP_089812952.1">
    <property type="nucleotide sequence ID" value="NZ_FOZK01000001.1"/>
</dbReference>
<feature type="transmembrane region" description="Helical" evidence="1">
    <location>
        <begin position="86"/>
        <end position="106"/>
    </location>
</feature>
<reference evidence="2 3" key="1">
    <citation type="submission" date="2016-10" db="EMBL/GenBank/DDBJ databases">
        <authorList>
            <person name="de Groot N.N."/>
        </authorList>
    </citation>
    <scope>NUCLEOTIDE SEQUENCE [LARGE SCALE GENOMIC DNA]</scope>
    <source>
        <strain evidence="2 3">CGMCC 1.10457</strain>
    </source>
</reference>
<evidence type="ECO:0000256" key="1">
    <source>
        <dbReference type="SAM" id="Phobius"/>
    </source>
</evidence>
<dbReference type="Proteomes" id="UP000199062">
    <property type="component" value="Unassembled WGS sequence"/>
</dbReference>
<keyword evidence="1" id="KW-0812">Transmembrane</keyword>
<evidence type="ECO:0000313" key="2">
    <source>
        <dbReference type="EMBL" id="SFR85980.1"/>
    </source>
</evidence>
<sequence>MAPATYSASQPSPPLGVKIIYVLAAIGCVLGVVGSLILLSAAPLLGLVTLALTAAQFVTVYGLWHLRSWAWAAGLIVYGLSGLSQLLDLNLIGALVSFLVIGYLLTNRRLFR</sequence>